<feature type="compositionally biased region" description="Acidic residues" evidence="1">
    <location>
        <begin position="101"/>
        <end position="116"/>
    </location>
</feature>
<proteinExistence type="predicted"/>
<dbReference type="PANTHER" id="PTHR38887:SF1">
    <property type="entry name" value="RAS MODIFICATION PROTEIN ERF4"/>
    <property type="match status" value="1"/>
</dbReference>
<feature type="compositionally biased region" description="Basic and acidic residues" evidence="1">
    <location>
        <begin position="56"/>
        <end position="65"/>
    </location>
</feature>
<gene>
    <name evidence="2" type="ORF">DOTSEDRAFT_67464</name>
</gene>
<dbReference type="OrthoDB" id="3433125at2759"/>
<reference evidence="2 3" key="2">
    <citation type="journal article" date="2012" name="PLoS Pathog.">
        <title>Diverse lifestyles and strategies of plant pathogenesis encoded in the genomes of eighteen Dothideomycetes fungi.</title>
        <authorList>
            <person name="Ohm R.A."/>
            <person name="Feau N."/>
            <person name="Henrissat B."/>
            <person name="Schoch C.L."/>
            <person name="Horwitz B.A."/>
            <person name="Barry K.W."/>
            <person name="Condon B.J."/>
            <person name="Copeland A.C."/>
            <person name="Dhillon B."/>
            <person name="Glaser F."/>
            <person name="Hesse C.N."/>
            <person name="Kosti I."/>
            <person name="LaButti K."/>
            <person name="Lindquist E.A."/>
            <person name="Lucas S."/>
            <person name="Salamov A.A."/>
            <person name="Bradshaw R.E."/>
            <person name="Ciuffetti L."/>
            <person name="Hamelin R.C."/>
            <person name="Kema G.H.J."/>
            <person name="Lawrence C."/>
            <person name="Scott J.A."/>
            <person name="Spatafora J.W."/>
            <person name="Turgeon B.G."/>
            <person name="de Wit P.J.G.M."/>
            <person name="Zhong S."/>
            <person name="Goodwin S.B."/>
            <person name="Grigoriev I.V."/>
        </authorList>
    </citation>
    <scope>NUCLEOTIDE SEQUENCE [LARGE SCALE GENOMIC DNA]</scope>
    <source>
        <strain evidence="3">NZE10 / CBS 128990</strain>
    </source>
</reference>
<dbReference type="PANTHER" id="PTHR38887">
    <property type="entry name" value="CHROMOSOME 21, WHOLE GENOME SHOTGUN SEQUENCE"/>
    <property type="match status" value="1"/>
</dbReference>
<dbReference type="AlphaFoldDB" id="N1Q1A2"/>
<dbReference type="OMA" id="YDKRAQA"/>
<keyword evidence="3" id="KW-1185">Reference proteome</keyword>
<accession>N1Q1A2</accession>
<feature type="region of interest" description="Disordered" evidence="1">
    <location>
        <begin position="449"/>
        <end position="480"/>
    </location>
</feature>
<sequence>MPRDRGRGGPINVLFGLVGQGVGMASEYRAQRKEQKEARSASQQYGVFAESGPSHCRAEQPRNEQEPPPAYDHSSRTDAAQLSDNKDPALFDDSVSSDSDSVADDSEEWELDDALEPTDSRGLPTYEESEVSNDHETVDDLVRNVVGMTRPILKTTASGRAFVPQPLPVPVVLPQRRPRKKARGFVRAYAPVLDNCGIDQDTFLRFLKNFHNSSQASPVFPVIRFAAVVAGFAPSVIAMAVCIAAEVAAGVGEEVQGRMRTNNFLDRMNEELFKPAGLFVMIVKYKTNADVQSAAARQQGLIGGLTSMVKSEKVDFSTNQVIAKYNRLPSDEGGDRSMGDRMKGLRLASDTTRGTFELPKSAPLIFPAIDHKMAAEGPETFKDKSKDAKKFLADYFDRRAQVQYASQDPNSSLAVPQDQRAFRSSLADPNHPMHSGGLLALFSGGKVAPRLEQRERRREKRLDRDVRRVQRGREPRDRNRYGEDYYQEVAVRSGGRFGVGVDPTLHSSALGGRSFGSSSAPMKNPPSIGAREGLGAREEIHSARRGYGQETPRWVYDRTARGTVGRQGRARGPLSTVKRIMREDVLYLLIVNMPSEEELAEARAEMAASH</sequence>
<evidence type="ECO:0000256" key="1">
    <source>
        <dbReference type="SAM" id="MobiDB-lite"/>
    </source>
</evidence>
<dbReference type="InterPro" id="IPR053221">
    <property type="entry name" value="Burnettramic_acid_biosynth"/>
</dbReference>
<evidence type="ECO:0000313" key="2">
    <source>
        <dbReference type="EMBL" id="EME48420.1"/>
    </source>
</evidence>
<feature type="region of interest" description="Disordered" evidence="1">
    <location>
        <begin position="28"/>
        <end position="136"/>
    </location>
</feature>
<dbReference type="Proteomes" id="UP000016933">
    <property type="component" value="Unassembled WGS sequence"/>
</dbReference>
<reference evidence="3" key="1">
    <citation type="journal article" date="2012" name="PLoS Genet.">
        <title>The genomes of the fungal plant pathogens Cladosporium fulvum and Dothistroma septosporum reveal adaptation to different hosts and lifestyles but also signatures of common ancestry.</title>
        <authorList>
            <person name="de Wit P.J.G.M."/>
            <person name="van der Burgt A."/>
            <person name="Oekmen B."/>
            <person name="Stergiopoulos I."/>
            <person name="Abd-Elsalam K.A."/>
            <person name="Aerts A.L."/>
            <person name="Bahkali A.H."/>
            <person name="Beenen H.G."/>
            <person name="Chettri P."/>
            <person name="Cox M.P."/>
            <person name="Datema E."/>
            <person name="de Vries R.P."/>
            <person name="Dhillon B."/>
            <person name="Ganley A.R."/>
            <person name="Griffiths S.A."/>
            <person name="Guo Y."/>
            <person name="Hamelin R.C."/>
            <person name="Henrissat B."/>
            <person name="Kabir M.S."/>
            <person name="Jashni M.K."/>
            <person name="Kema G."/>
            <person name="Klaubauf S."/>
            <person name="Lapidus A."/>
            <person name="Levasseur A."/>
            <person name="Lindquist E."/>
            <person name="Mehrabi R."/>
            <person name="Ohm R.A."/>
            <person name="Owen T.J."/>
            <person name="Salamov A."/>
            <person name="Schwelm A."/>
            <person name="Schijlen E."/>
            <person name="Sun H."/>
            <person name="van den Burg H.A."/>
            <person name="van Ham R.C.H.J."/>
            <person name="Zhang S."/>
            <person name="Goodwin S.B."/>
            <person name="Grigoriev I.V."/>
            <person name="Collemare J."/>
            <person name="Bradshaw R.E."/>
        </authorList>
    </citation>
    <scope>NUCLEOTIDE SEQUENCE [LARGE SCALE GENOMIC DNA]</scope>
    <source>
        <strain evidence="3">NZE10 / CBS 128990</strain>
    </source>
</reference>
<organism evidence="2 3">
    <name type="scientific">Dothistroma septosporum (strain NZE10 / CBS 128990)</name>
    <name type="common">Red band needle blight fungus</name>
    <name type="synonym">Mycosphaerella pini</name>
    <dbReference type="NCBI Taxonomy" id="675120"/>
    <lineage>
        <taxon>Eukaryota</taxon>
        <taxon>Fungi</taxon>
        <taxon>Dikarya</taxon>
        <taxon>Ascomycota</taxon>
        <taxon>Pezizomycotina</taxon>
        <taxon>Dothideomycetes</taxon>
        <taxon>Dothideomycetidae</taxon>
        <taxon>Mycosphaerellales</taxon>
        <taxon>Mycosphaerellaceae</taxon>
        <taxon>Dothistroma</taxon>
    </lineage>
</organism>
<feature type="compositionally biased region" description="Basic and acidic residues" evidence="1">
    <location>
        <begin position="29"/>
        <end position="39"/>
    </location>
</feature>
<name>N1Q1A2_DOTSN</name>
<dbReference type="HOGENOM" id="CLU_023303_0_0_1"/>
<protein>
    <submittedName>
        <fullName evidence="2">Uncharacterized protein</fullName>
    </submittedName>
</protein>
<dbReference type="EMBL" id="KB446535">
    <property type="protein sequence ID" value="EME48420.1"/>
    <property type="molecule type" value="Genomic_DNA"/>
</dbReference>
<dbReference type="eggNOG" id="ENOG502S0G3">
    <property type="taxonomic scope" value="Eukaryota"/>
</dbReference>
<evidence type="ECO:0000313" key="3">
    <source>
        <dbReference type="Proteomes" id="UP000016933"/>
    </source>
</evidence>